<evidence type="ECO:0000313" key="3">
    <source>
        <dbReference type="Proteomes" id="UP001552299"/>
    </source>
</evidence>
<feature type="domain" description="R13L1/DRL21-like LRR repeat region" evidence="1">
    <location>
        <begin position="163"/>
        <end position="290"/>
    </location>
</feature>
<organism evidence="2 3">
    <name type="scientific">Dendrobium thyrsiflorum</name>
    <name type="common">Pinecone-like raceme dendrobium</name>
    <name type="synonym">Orchid</name>
    <dbReference type="NCBI Taxonomy" id="117978"/>
    <lineage>
        <taxon>Eukaryota</taxon>
        <taxon>Viridiplantae</taxon>
        <taxon>Streptophyta</taxon>
        <taxon>Embryophyta</taxon>
        <taxon>Tracheophyta</taxon>
        <taxon>Spermatophyta</taxon>
        <taxon>Magnoliopsida</taxon>
        <taxon>Liliopsida</taxon>
        <taxon>Asparagales</taxon>
        <taxon>Orchidaceae</taxon>
        <taxon>Epidendroideae</taxon>
        <taxon>Malaxideae</taxon>
        <taxon>Dendrobiinae</taxon>
        <taxon>Dendrobium</taxon>
    </lineage>
</organism>
<evidence type="ECO:0000313" key="2">
    <source>
        <dbReference type="EMBL" id="KAL0929098.1"/>
    </source>
</evidence>
<reference evidence="2 3" key="1">
    <citation type="journal article" date="2024" name="Plant Biotechnol. J.">
        <title>Dendrobium thyrsiflorum genome and its molecular insights into genes involved in important horticultural traits.</title>
        <authorList>
            <person name="Chen B."/>
            <person name="Wang J.Y."/>
            <person name="Zheng P.J."/>
            <person name="Li K.L."/>
            <person name="Liang Y.M."/>
            <person name="Chen X.F."/>
            <person name="Zhang C."/>
            <person name="Zhao X."/>
            <person name="He X."/>
            <person name="Zhang G.Q."/>
            <person name="Liu Z.J."/>
            <person name="Xu Q."/>
        </authorList>
    </citation>
    <scope>NUCLEOTIDE SEQUENCE [LARGE SCALE GENOMIC DNA]</scope>
    <source>
        <strain evidence="2">GZMU011</strain>
    </source>
</reference>
<dbReference type="InterPro" id="IPR032675">
    <property type="entry name" value="LRR_dom_sf"/>
</dbReference>
<keyword evidence="3" id="KW-1185">Reference proteome</keyword>
<dbReference type="InterPro" id="IPR056789">
    <property type="entry name" value="LRR_R13L1-DRL21"/>
</dbReference>
<dbReference type="Gene3D" id="3.80.10.10">
    <property type="entry name" value="Ribonuclease Inhibitor"/>
    <property type="match status" value="1"/>
</dbReference>
<name>A0ABD0WF99_DENTH</name>
<dbReference type="EMBL" id="JANQDX010000001">
    <property type="protein sequence ID" value="KAL0929098.1"/>
    <property type="molecule type" value="Genomic_DNA"/>
</dbReference>
<dbReference type="SUPFAM" id="SSF52058">
    <property type="entry name" value="L domain-like"/>
    <property type="match status" value="1"/>
</dbReference>
<gene>
    <name evidence="2" type="ORF">M5K25_001038</name>
</gene>
<dbReference type="PANTHER" id="PTHR47186">
    <property type="entry name" value="LEUCINE-RICH REPEAT-CONTAINING PROTEIN 57"/>
    <property type="match status" value="1"/>
</dbReference>
<dbReference type="AlphaFoldDB" id="A0ABD0WF99"/>
<comment type="caution">
    <text evidence="2">The sequence shown here is derived from an EMBL/GenBank/DDBJ whole genome shotgun (WGS) entry which is preliminary data.</text>
</comment>
<dbReference type="Pfam" id="PF25019">
    <property type="entry name" value="LRR_R13L1-DRL21"/>
    <property type="match status" value="1"/>
</dbReference>
<dbReference type="PANTHER" id="PTHR47186:SF3">
    <property type="entry name" value="OS09G0267800 PROTEIN"/>
    <property type="match status" value="1"/>
</dbReference>
<dbReference type="Proteomes" id="UP001552299">
    <property type="component" value="Unassembled WGS sequence"/>
</dbReference>
<evidence type="ECO:0000259" key="1">
    <source>
        <dbReference type="Pfam" id="PF25019"/>
    </source>
</evidence>
<protein>
    <recommendedName>
        <fullName evidence="1">R13L1/DRL21-like LRR repeat region domain-containing protein</fullName>
    </recommendedName>
</protein>
<sequence length="390" mass="44872">MADIIAMFSRWAKSGHVALRSIFCYGRRIINDFRLLDSIRLRVLHIEIDQFDSNLSKFLGSIASMKHLRYLYFHAYKWHPRSDKVDLSSLFNSLHSIFNVQVLDFFGCHFPIMLPASIKNLINLRHLILPRGSIMPCGISKLTCLQTLKVVVVKDGNHEGGGLGEIEDLASLTGSCCICGIDYANNVEDFKKANINGKKHIRRLFIDWHHMLIYPIILSFDIYIYFKAKDRVKNQSFELEEAKLEALRPHNNLKELKIHNYPGILFPSWLGDPSYSKLQDITLKGCNKWDGSGGVLDRDLPCLQNCRKLTSIPGLQNLPSLEELKLKHCWELELTLEEKLSTMPNVLEIVDCPQLKKWCQRYGYKYDSSMLNQSSNSLLFFCLSFLVLAR</sequence>
<accession>A0ABD0WF99</accession>
<proteinExistence type="predicted"/>